<dbReference type="RefSeq" id="WP_146489478.1">
    <property type="nucleotide sequence ID" value="NZ_VIGX01000173.1"/>
</dbReference>
<name>A0A5C5RGJ8_9ACTN</name>
<comment type="caution">
    <text evidence="1">The sequence shown here is derived from an EMBL/GenBank/DDBJ whole genome shotgun (WGS) entry which is preliminary data.</text>
</comment>
<sequence length="201" mass="20976">CTPNGEIDPPGTSYSNTAQIEGWGEAGQGVGKVTNKPWHMDLTKSGSVLGGANRNGKIAWTVTVPGDKLEGKDGFTLTEALGPGHHVGADTISGIKVVEQYGPNPGNATGLKQDITSKLTSTTLSSSGTAFAVKLDINDPDLAFKANDWRYIITYYTYADSTDLPTGGTSFSNTADIDGSQVTDQADVPARTYDKSGSLNG</sequence>
<feature type="non-terminal residue" evidence="1">
    <location>
        <position position="201"/>
    </location>
</feature>
<protein>
    <submittedName>
        <fullName evidence="1">Uncharacterized protein</fullName>
    </submittedName>
</protein>
<evidence type="ECO:0000313" key="2">
    <source>
        <dbReference type="Proteomes" id="UP000319375"/>
    </source>
</evidence>
<keyword evidence="2" id="KW-1185">Reference proteome</keyword>
<gene>
    <name evidence="1" type="ORF">FK530_24900</name>
</gene>
<organism evidence="1 2">
    <name type="scientific">Tsukamurella conjunctivitidis</name>
    <dbReference type="NCBI Taxonomy" id="2592068"/>
    <lineage>
        <taxon>Bacteria</taxon>
        <taxon>Bacillati</taxon>
        <taxon>Actinomycetota</taxon>
        <taxon>Actinomycetes</taxon>
        <taxon>Mycobacteriales</taxon>
        <taxon>Tsukamurellaceae</taxon>
        <taxon>Tsukamurella</taxon>
    </lineage>
</organism>
<accession>A0A5C5RGJ8</accession>
<dbReference type="Gene3D" id="2.60.40.740">
    <property type="match status" value="1"/>
</dbReference>
<feature type="non-terminal residue" evidence="1">
    <location>
        <position position="1"/>
    </location>
</feature>
<reference evidence="1 2" key="1">
    <citation type="submission" date="2019-06" db="EMBL/GenBank/DDBJ databases">
        <title>Tsukamurella conjunctivitidis sp. nov., Tsukamurella assacharolytica sp. nov. and Tsukamurella sputae sp. nov. isolated from patients with conjunctivitis, bacteraemia (lymphoma) and respiratory infection (sputum) in Hong Kong.</title>
        <authorList>
            <person name="Teng J.L.L."/>
            <person name="Lee H.H."/>
            <person name="Fong J.Y.H."/>
            <person name="Fok K.M.N."/>
            <person name="Lau S.K.P."/>
            <person name="Woo P.C.Y."/>
        </authorList>
    </citation>
    <scope>NUCLEOTIDE SEQUENCE [LARGE SCALE GENOMIC DNA]</scope>
    <source>
        <strain evidence="1 2">HKU72</strain>
    </source>
</reference>
<dbReference type="InterPro" id="IPR008966">
    <property type="entry name" value="Adhesion_dom_sf"/>
</dbReference>
<dbReference type="AlphaFoldDB" id="A0A5C5RGJ8"/>
<proteinExistence type="predicted"/>
<evidence type="ECO:0000313" key="1">
    <source>
        <dbReference type="EMBL" id="TWS21752.1"/>
    </source>
</evidence>
<dbReference type="EMBL" id="VIGX01000173">
    <property type="protein sequence ID" value="TWS21752.1"/>
    <property type="molecule type" value="Genomic_DNA"/>
</dbReference>
<dbReference type="OrthoDB" id="3257943at2"/>
<dbReference type="Proteomes" id="UP000319375">
    <property type="component" value="Unassembled WGS sequence"/>
</dbReference>
<dbReference type="SUPFAM" id="SSF49401">
    <property type="entry name" value="Bacterial adhesins"/>
    <property type="match status" value="1"/>
</dbReference>